<dbReference type="EC" id="3.2.1.39" evidence="3"/>
<comment type="caution">
    <text evidence="16">The sequence shown here is derived from an EMBL/GenBank/DDBJ whole genome shotgun (WGS) entry which is preliminary data.</text>
</comment>
<comment type="function">
    <text evidence="11">Glucanases play a role in cell expansion during growth, in cell-cell fusion during mating, and in spore release during sporulation. This enzyme may be involved in beta-glucan degradation. Active on laminarin and lichenan.</text>
</comment>
<dbReference type="GO" id="GO:0005886">
    <property type="term" value="C:plasma membrane"/>
    <property type="evidence" value="ECO:0007669"/>
    <property type="project" value="UniProtKB-SubCell"/>
</dbReference>
<feature type="domain" description="Ricin B lectin" evidence="15">
    <location>
        <begin position="480"/>
        <end position="613"/>
    </location>
</feature>
<name>A0A1V9YQ69_ACHHY</name>
<sequence length="614" mass="67070">MDSQLVASMVEAEDFTAQKTTKPRFWQRKRLAGLVAALAVVGTVIGVVVGTTGLHDAGADAQAASMGASNLGMAVCYDTYQSNQIDAHFTKLATRFSGVRSFQTWIPNDNVIDAAARHNLLVYAGIWVRGPDYNKDVQAAIDGAKRHPSNVKAVFVGNEDLSNGWSVGQLLGAIRDVRGRFQAAGLGYIKIGTVQIDGDLLAHPEVAAACDVVGVNIHPFFGGAPVSWTNPIMDVDARWNAIYAKFGNKAVITETGWPFAGGSFGQHIASYANAINYFNAFRNWANTKGGDLPVYFMYHDNQFKGGFEANFAVADANANWKFDFVPLTPNPNPGPNPSPTPAPTVKPALNRYQLPFLLQTARGKMVYEMYKGLFAYDEATCANERWRYNLGSNQLVSESSGQCLDAYRGANNQFYVHVWPCDATNGNQKWNVDVENERIVHMTHANLCLDVDPTKPDASVQVWGCTGGINQKLVVNPDLPHLGIGSRKTGNVLAADGTAVFFRPLEGSFKNVQADKTATWTFVQSQNMIKHEASGKCLDAYEAKDGGAVHLWACDTTNSNQKWTYDAVNLQLRHATHDNFCLDMASDTGEKPHIWSCHGAGSSYLPFQQFSFVM</sequence>
<dbReference type="PANTHER" id="PTHR16631">
    <property type="entry name" value="GLUCAN 1,3-BETA-GLUCOSIDASE"/>
    <property type="match status" value="1"/>
</dbReference>
<keyword evidence="8" id="KW-0119">Carbohydrate metabolism</keyword>
<dbReference type="PROSITE" id="PS50231">
    <property type="entry name" value="RICIN_B_LECTIN"/>
    <property type="match status" value="1"/>
</dbReference>
<comment type="catalytic activity">
    <reaction evidence="1">
        <text>Hydrolysis of (1-&gt;3)-beta-D-glucosidic linkages in (1-&gt;3)-beta-D-glucans.</text>
        <dbReference type="EC" id="3.2.1.39"/>
    </reaction>
</comment>
<dbReference type="Gene3D" id="2.80.10.50">
    <property type="match status" value="2"/>
</dbReference>
<dbReference type="CDD" id="cd00161">
    <property type="entry name" value="beta-trefoil_Ricin-like"/>
    <property type="match status" value="1"/>
</dbReference>
<keyword evidence="14" id="KW-1133">Transmembrane helix</keyword>
<dbReference type="InterPro" id="IPR050732">
    <property type="entry name" value="Beta-glucan_modifiers"/>
</dbReference>
<proteinExistence type="predicted"/>
<evidence type="ECO:0000256" key="8">
    <source>
        <dbReference type="ARBA" id="ARBA00023277"/>
    </source>
</evidence>
<evidence type="ECO:0000256" key="12">
    <source>
        <dbReference type="ARBA" id="ARBA00042373"/>
    </source>
</evidence>
<reference evidence="16 17" key="1">
    <citation type="journal article" date="2014" name="Genome Biol. Evol.">
        <title>The secreted proteins of Achlya hypogyna and Thraustotheca clavata identify the ancestral oomycete secretome and reveal gene acquisitions by horizontal gene transfer.</title>
        <authorList>
            <person name="Misner I."/>
            <person name="Blouin N."/>
            <person name="Leonard G."/>
            <person name="Richards T.A."/>
            <person name="Lane C.E."/>
        </authorList>
    </citation>
    <scope>NUCLEOTIDE SEQUENCE [LARGE SCALE GENOMIC DNA]</scope>
    <source>
        <strain evidence="16 17">ATCC 48635</strain>
    </source>
</reference>
<evidence type="ECO:0000259" key="15">
    <source>
        <dbReference type="SMART" id="SM00458"/>
    </source>
</evidence>
<dbReference type="EMBL" id="JNBR01001420">
    <property type="protein sequence ID" value="OQR87879.1"/>
    <property type="molecule type" value="Genomic_DNA"/>
</dbReference>
<feature type="transmembrane region" description="Helical" evidence="14">
    <location>
        <begin position="31"/>
        <end position="54"/>
    </location>
</feature>
<evidence type="ECO:0000256" key="11">
    <source>
        <dbReference type="ARBA" id="ARBA00037649"/>
    </source>
</evidence>
<dbReference type="OrthoDB" id="77201at2759"/>
<keyword evidence="14" id="KW-0812">Transmembrane</keyword>
<evidence type="ECO:0000256" key="4">
    <source>
        <dbReference type="ARBA" id="ARBA00022475"/>
    </source>
</evidence>
<comment type="subcellular location">
    <subcellularLocation>
        <location evidence="2">Cell membrane</location>
    </subcellularLocation>
</comment>
<evidence type="ECO:0000256" key="1">
    <source>
        <dbReference type="ARBA" id="ARBA00000382"/>
    </source>
</evidence>
<dbReference type="STRING" id="1202772.A0A1V9YQ69"/>
<accession>A0A1V9YQ69</accession>
<dbReference type="GO" id="GO:0071555">
    <property type="term" value="P:cell wall organization"/>
    <property type="evidence" value="ECO:0007669"/>
    <property type="project" value="UniProtKB-KW"/>
</dbReference>
<dbReference type="Pfam" id="PF00652">
    <property type="entry name" value="Ricin_B_lectin"/>
    <property type="match status" value="2"/>
</dbReference>
<protein>
    <recommendedName>
        <fullName evidence="3">glucan endo-1,3-beta-D-glucosidase</fullName>
        <ecNumber evidence="3">3.2.1.39</ecNumber>
    </recommendedName>
    <alternativeName>
        <fullName evidence="13">Endo-1,3-beta-glucanase btgC</fullName>
    </alternativeName>
    <alternativeName>
        <fullName evidence="12">Laminarinase btgC</fullName>
    </alternativeName>
</protein>
<keyword evidence="4" id="KW-1003">Cell membrane</keyword>
<evidence type="ECO:0000256" key="7">
    <source>
        <dbReference type="ARBA" id="ARBA00023180"/>
    </source>
</evidence>
<evidence type="ECO:0000256" key="5">
    <source>
        <dbReference type="ARBA" id="ARBA00022801"/>
    </source>
</evidence>
<dbReference type="SMART" id="SM00458">
    <property type="entry name" value="RICIN"/>
    <property type="match status" value="2"/>
</dbReference>
<dbReference type="GO" id="GO:0042973">
    <property type="term" value="F:glucan endo-1,3-beta-D-glucosidase activity"/>
    <property type="evidence" value="ECO:0007669"/>
    <property type="project" value="UniProtKB-EC"/>
</dbReference>
<gene>
    <name evidence="16" type="ORF">ACHHYP_07934</name>
</gene>
<dbReference type="SUPFAM" id="SSF51445">
    <property type="entry name" value="(Trans)glycosidases"/>
    <property type="match status" value="1"/>
</dbReference>
<dbReference type="Proteomes" id="UP000243579">
    <property type="component" value="Unassembled WGS sequence"/>
</dbReference>
<dbReference type="Gene3D" id="3.20.20.80">
    <property type="entry name" value="Glycosidases"/>
    <property type="match status" value="2"/>
</dbReference>
<evidence type="ECO:0000256" key="10">
    <source>
        <dbReference type="ARBA" id="ARBA00023326"/>
    </source>
</evidence>
<dbReference type="AlphaFoldDB" id="A0A1V9YQ69"/>
<evidence type="ECO:0000256" key="6">
    <source>
        <dbReference type="ARBA" id="ARBA00023136"/>
    </source>
</evidence>
<dbReference type="InterPro" id="IPR035992">
    <property type="entry name" value="Ricin_B-like_lectins"/>
</dbReference>
<keyword evidence="5 16" id="KW-0378">Hydrolase</keyword>
<evidence type="ECO:0000256" key="3">
    <source>
        <dbReference type="ARBA" id="ARBA00012780"/>
    </source>
</evidence>
<feature type="domain" description="Ricin B lectin" evidence="15">
    <location>
        <begin position="350"/>
        <end position="476"/>
    </location>
</feature>
<evidence type="ECO:0000313" key="17">
    <source>
        <dbReference type="Proteomes" id="UP000243579"/>
    </source>
</evidence>
<keyword evidence="7" id="KW-0325">Glycoprotein</keyword>
<dbReference type="InterPro" id="IPR017853">
    <property type="entry name" value="GH"/>
</dbReference>
<evidence type="ECO:0000256" key="9">
    <source>
        <dbReference type="ARBA" id="ARBA00023316"/>
    </source>
</evidence>
<keyword evidence="10" id="KW-0624">Polysaccharide degradation</keyword>
<evidence type="ECO:0000313" key="16">
    <source>
        <dbReference type="EMBL" id="OQR87879.1"/>
    </source>
</evidence>
<evidence type="ECO:0000256" key="13">
    <source>
        <dbReference type="ARBA" id="ARBA00043078"/>
    </source>
</evidence>
<dbReference type="SUPFAM" id="SSF50370">
    <property type="entry name" value="Ricin B-like lectins"/>
    <property type="match status" value="1"/>
</dbReference>
<evidence type="ECO:0000256" key="2">
    <source>
        <dbReference type="ARBA" id="ARBA00004236"/>
    </source>
</evidence>
<organism evidence="16 17">
    <name type="scientific">Achlya hypogyna</name>
    <name type="common">Oomycete</name>
    <name type="synonym">Protoachlya hypogyna</name>
    <dbReference type="NCBI Taxonomy" id="1202772"/>
    <lineage>
        <taxon>Eukaryota</taxon>
        <taxon>Sar</taxon>
        <taxon>Stramenopiles</taxon>
        <taxon>Oomycota</taxon>
        <taxon>Saprolegniomycetes</taxon>
        <taxon>Saprolegniales</taxon>
        <taxon>Achlyaceae</taxon>
        <taxon>Achlya</taxon>
    </lineage>
</organism>
<dbReference type="InterPro" id="IPR000772">
    <property type="entry name" value="Ricin_B_lectin"/>
</dbReference>
<dbReference type="GO" id="GO:0000272">
    <property type="term" value="P:polysaccharide catabolic process"/>
    <property type="evidence" value="ECO:0007669"/>
    <property type="project" value="UniProtKB-KW"/>
</dbReference>
<evidence type="ECO:0000256" key="14">
    <source>
        <dbReference type="SAM" id="Phobius"/>
    </source>
</evidence>
<dbReference type="PANTHER" id="PTHR16631:SF17">
    <property type="entry name" value="GLUCAN ENDO-1,3-BETA-GLUCOSIDASE BTGC"/>
    <property type="match status" value="1"/>
</dbReference>
<keyword evidence="17" id="KW-1185">Reference proteome</keyword>
<keyword evidence="6 14" id="KW-0472">Membrane</keyword>
<keyword evidence="9" id="KW-0961">Cell wall biogenesis/degradation</keyword>